<reference evidence="1 2" key="1">
    <citation type="submission" date="2016-10" db="EMBL/GenBank/DDBJ databases">
        <authorList>
            <person name="de Groot N.N."/>
        </authorList>
    </citation>
    <scope>NUCLEOTIDE SEQUENCE [LARGE SCALE GENOMIC DNA]</scope>
    <source>
        <strain evidence="1 2">CGMCC 1.7059</strain>
    </source>
</reference>
<gene>
    <name evidence="1" type="ORF">SAMN04487960_11357</name>
</gene>
<dbReference type="PANTHER" id="PTHR35370">
    <property type="entry name" value="CYTOPLASMIC PROTEIN-RELATED-RELATED"/>
    <property type="match status" value="1"/>
</dbReference>
<dbReference type="Proteomes" id="UP000199675">
    <property type="component" value="Unassembled WGS sequence"/>
</dbReference>
<dbReference type="InterPro" id="IPR010272">
    <property type="entry name" value="T6SS_TssF"/>
</dbReference>
<evidence type="ECO:0000313" key="1">
    <source>
        <dbReference type="EMBL" id="SDX68847.1"/>
    </source>
</evidence>
<proteinExistence type="predicted"/>
<dbReference type="NCBIfam" id="TIGR03359">
    <property type="entry name" value="VI_chp_6"/>
    <property type="match status" value="1"/>
</dbReference>
<name>A0A1H3DR83_9GAMM</name>
<accession>A0A1H3DR83</accession>
<dbReference type="PIRSF" id="PIRSF028304">
    <property type="entry name" value="UCP028304"/>
    <property type="match status" value="1"/>
</dbReference>
<dbReference type="STRING" id="488533.SAMN04487960_11357"/>
<dbReference type="Pfam" id="PF05947">
    <property type="entry name" value="T6SS_TssF"/>
    <property type="match status" value="1"/>
</dbReference>
<evidence type="ECO:0000313" key="2">
    <source>
        <dbReference type="Proteomes" id="UP000199675"/>
    </source>
</evidence>
<dbReference type="AlphaFoldDB" id="A0A1H3DR83"/>
<keyword evidence="2" id="KW-1185">Reference proteome</keyword>
<organism evidence="1 2">
    <name type="scientific">Marinobacter mobilis</name>
    <dbReference type="NCBI Taxonomy" id="488533"/>
    <lineage>
        <taxon>Bacteria</taxon>
        <taxon>Pseudomonadati</taxon>
        <taxon>Pseudomonadota</taxon>
        <taxon>Gammaproteobacteria</taxon>
        <taxon>Pseudomonadales</taxon>
        <taxon>Marinobacteraceae</taxon>
        <taxon>Marinobacter</taxon>
    </lineage>
</organism>
<sequence>MKLNRFYRDELSFLRLQGREFAEAHPQLSRFLSEQSTDPDVERLLEGFAFLTGKLREKVEDEFPEITHSLLNMLWPNYLRPVPSCTIMRFDPQLHAISERQGVARHTEVRSRPVGDHQRQVQCRFRTCRDVEVFPLTLAEARAEHTREMSVVTLALALHTDQPLSQLGLERLRFFLGGDSHVAETLYLWLNHYLQGMELVVGDQVINLPVSGLTAVGFAEDEALLPYPKNAYPGYRILQEYLSFPDAFRFVDVAGLKGRLPTAQVDEISLRFRFSRLLPPEAKIHNDSFQLYCTPAINLFSHEADPVDLNGRQTEYRISPSSRSPEHYEVFSVDQVEGWLEGRSGRGERRLYTAFESFQHEVEREHGRTALYYRSRVRESVRGDGFDHYIAFVRGDESECLSRQEAVSLTLTCSNRQLPEQLAVGEICMASESTPAFATFSNVTRPSRSLRPSLDGSLLWTLISNLSLNYLSLLDEDALRTVLRVYDFRALADRQAERISQKRLAGIRGIETKPVDRMVRGLPVRGIQSVLELDQQAFASEGDLYLFGTVLSRFFSLYASINAFHHLDVVNTDNQERYTWTLQQGQQPLM</sequence>
<dbReference type="RefSeq" id="WP_091817443.1">
    <property type="nucleotide sequence ID" value="NZ_FNNE01000013.1"/>
</dbReference>
<dbReference type="OrthoDB" id="9763676at2"/>
<dbReference type="EMBL" id="FNNE01000013">
    <property type="protein sequence ID" value="SDX68847.1"/>
    <property type="molecule type" value="Genomic_DNA"/>
</dbReference>
<protein>
    <submittedName>
        <fullName evidence="1">Type VI secretion system protein ImpG</fullName>
    </submittedName>
</protein>
<dbReference type="PANTHER" id="PTHR35370:SF4">
    <property type="entry name" value="TYPE VI SECRETION SYSTEM BASEPLATE SUBUNIT TSSF"/>
    <property type="match status" value="1"/>
</dbReference>